<dbReference type="CDD" id="cd10719">
    <property type="entry name" value="DnaJ_zf"/>
    <property type="match status" value="1"/>
</dbReference>
<keyword evidence="1" id="KW-0488">Methylation</keyword>
<dbReference type="InterPro" id="IPR036410">
    <property type="entry name" value="HSP_DnaJ_Cys-rich_dom_sf"/>
</dbReference>
<dbReference type="Proteomes" id="UP000095284">
    <property type="component" value="Unplaced"/>
</dbReference>
<dbReference type="InterPro" id="IPR012724">
    <property type="entry name" value="DnaJ"/>
</dbReference>
<keyword evidence="6" id="KW-0143">Chaperone</keyword>
<dbReference type="InterPro" id="IPR001305">
    <property type="entry name" value="HSP_DnaJ_Cys-rich_dom"/>
</dbReference>
<dbReference type="InterPro" id="IPR036869">
    <property type="entry name" value="J_dom_sf"/>
</dbReference>
<dbReference type="FunFam" id="1.10.287.110:FF:000016">
    <property type="entry name" value="DnaJ (Hsp40) homolog, subfamily A, member 2"/>
    <property type="match status" value="1"/>
</dbReference>
<keyword evidence="5 9" id="KW-0862">Zinc</keyword>
<dbReference type="Gene3D" id="2.60.260.20">
    <property type="entry name" value="Urease metallochaperone UreE, N-terminal domain"/>
    <property type="match status" value="2"/>
</dbReference>
<dbReference type="FunFam" id="2.10.230.10:FF:000001">
    <property type="entry name" value="DnaJ subfamily A member 2"/>
    <property type="match status" value="1"/>
</dbReference>
<evidence type="ECO:0000256" key="6">
    <source>
        <dbReference type="ARBA" id="ARBA00023186"/>
    </source>
</evidence>
<feature type="zinc finger region" description="CR-type" evidence="9">
    <location>
        <begin position="141"/>
        <end position="225"/>
    </location>
</feature>
<dbReference type="SMART" id="SM00271">
    <property type="entry name" value="DnaJ"/>
    <property type="match status" value="1"/>
</dbReference>
<evidence type="ECO:0000313" key="14">
    <source>
        <dbReference type="Proteomes" id="UP000095284"/>
    </source>
</evidence>
<dbReference type="WBParaSite" id="BXY_0360100.1">
    <property type="protein sequence ID" value="BXY_0360100.1"/>
    <property type="gene ID" value="BXY_0360100"/>
</dbReference>
<dbReference type="eggNOG" id="KOG0712">
    <property type="taxonomic scope" value="Eukaryota"/>
</dbReference>
<evidence type="ECO:0000256" key="10">
    <source>
        <dbReference type="SAM" id="MobiDB-lite"/>
    </source>
</evidence>
<organism evidence="14 16">
    <name type="scientific">Bursaphelenchus xylophilus</name>
    <name type="common">Pinewood nematode worm</name>
    <name type="synonym">Aphelenchoides xylophilus</name>
    <dbReference type="NCBI Taxonomy" id="6326"/>
    <lineage>
        <taxon>Eukaryota</taxon>
        <taxon>Metazoa</taxon>
        <taxon>Ecdysozoa</taxon>
        <taxon>Nematoda</taxon>
        <taxon>Chromadorea</taxon>
        <taxon>Rhabditida</taxon>
        <taxon>Tylenchina</taxon>
        <taxon>Tylenchomorpha</taxon>
        <taxon>Aphelenchoidea</taxon>
        <taxon>Aphelenchoididae</taxon>
        <taxon>Bursaphelenchus</taxon>
    </lineage>
</organism>
<dbReference type="SUPFAM" id="SSF49493">
    <property type="entry name" value="HSP40/DnaJ peptide-binding domain"/>
    <property type="match status" value="2"/>
</dbReference>
<proteinExistence type="inferred from homology"/>
<dbReference type="InterPro" id="IPR002939">
    <property type="entry name" value="DnaJ_C"/>
</dbReference>
<evidence type="ECO:0000259" key="11">
    <source>
        <dbReference type="PROSITE" id="PS50076"/>
    </source>
</evidence>
<evidence type="ECO:0000259" key="12">
    <source>
        <dbReference type="PROSITE" id="PS51188"/>
    </source>
</evidence>
<dbReference type="PANTHER" id="PTHR43888">
    <property type="entry name" value="DNAJ-LIKE-2, ISOFORM A-RELATED"/>
    <property type="match status" value="1"/>
</dbReference>
<dbReference type="GO" id="GO:0009408">
    <property type="term" value="P:response to heat"/>
    <property type="evidence" value="ECO:0007669"/>
    <property type="project" value="InterPro"/>
</dbReference>
<dbReference type="HAMAP" id="MF_01152">
    <property type="entry name" value="DnaJ"/>
    <property type="match status" value="1"/>
</dbReference>
<dbReference type="GO" id="GO:0006457">
    <property type="term" value="P:protein folding"/>
    <property type="evidence" value="ECO:0007669"/>
    <property type="project" value="InterPro"/>
</dbReference>
<protein>
    <submittedName>
        <fullName evidence="13">(pine wood nematode) hypothetical protein</fullName>
    </submittedName>
</protein>
<evidence type="ECO:0000256" key="5">
    <source>
        <dbReference type="ARBA" id="ARBA00022833"/>
    </source>
</evidence>
<evidence type="ECO:0000256" key="8">
    <source>
        <dbReference type="ARBA" id="ARBA00023289"/>
    </source>
</evidence>
<dbReference type="EMBL" id="CAJFDI010000005">
    <property type="protein sequence ID" value="CAD5231750.1"/>
    <property type="molecule type" value="Genomic_DNA"/>
</dbReference>
<feature type="domain" description="CR-type" evidence="12">
    <location>
        <begin position="141"/>
        <end position="225"/>
    </location>
</feature>
<sequence length="426" mass="46869">MGFGGGGGRHNDGPVDTQLYDLLRVPPTASQDDIKKSYRKLAKEYHPDKNPNHGDKFKEISAAYEVLSDPRKREIYDQAGLEGLEGGGGGGFSGEDIFSMFGGGGGIFNMFGGGGRGRRQRRKGEDTVQPFPVSLEDLYKGRTAKLQVTKNIICSSCEGKGGKEGACQTCTRCHGQGRVLVTRQFGPGMIQQMQTKCTTCNGEGTIINEKDRCVKCLGKKTVKEQKVIDIHITPGMRENQKIIFYGEGDQEPGIEPGDVILVIKTKPHPEFQRRGDDLWMRKSISLNEALCGYQTVVEHLDGRKVLIKTKPGEVIKPESVRIVKGEGMPNKDNSAHGSLYVIFSVTFPENRFLTEDGFKQLESLLPKRPHAAITVTPDIEEVSLCDFDEARYEGGGGGRREAYHDDDDSDEEMHGHGGQRVQCASQ</sequence>
<dbReference type="SUPFAM" id="SSF57938">
    <property type="entry name" value="DnaJ/Hsp40 cysteine-rich domain"/>
    <property type="match status" value="1"/>
</dbReference>
<keyword evidence="7" id="KW-0449">Lipoprotein</keyword>
<dbReference type="PROSITE" id="PS51188">
    <property type="entry name" value="ZF_CR"/>
    <property type="match status" value="1"/>
</dbReference>
<keyword evidence="3" id="KW-0677">Repeat</keyword>
<evidence type="ECO:0000313" key="15">
    <source>
        <dbReference type="Proteomes" id="UP000659654"/>
    </source>
</evidence>
<dbReference type="OrthoDB" id="550424at2759"/>
<accession>A0A1I7RS97</accession>
<keyword evidence="4 9" id="KW-0863">Zinc-finger</keyword>
<reference evidence="16" key="1">
    <citation type="submission" date="2016-11" db="UniProtKB">
        <authorList>
            <consortium name="WormBaseParasite"/>
        </authorList>
    </citation>
    <scope>IDENTIFICATION</scope>
</reference>
<name>A0A1I7RS97_BURXY</name>
<evidence type="ECO:0000256" key="2">
    <source>
        <dbReference type="ARBA" id="ARBA00022723"/>
    </source>
</evidence>
<dbReference type="GO" id="GO:0008270">
    <property type="term" value="F:zinc ion binding"/>
    <property type="evidence" value="ECO:0007669"/>
    <property type="project" value="UniProtKB-KW"/>
</dbReference>
<evidence type="ECO:0000313" key="13">
    <source>
        <dbReference type="EMBL" id="CAD5231750.1"/>
    </source>
</evidence>
<feature type="compositionally biased region" description="Basic and acidic residues" evidence="10">
    <location>
        <begin position="391"/>
        <end position="403"/>
    </location>
</feature>
<evidence type="ECO:0000313" key="16">
    <source>
        <dbReference type="WBParaSite" id="BXY_0360100.1"/>
    </source>
</evidence>
<dbReference type="Gene3D" id="2.10.230.10">
    <property type="entry name" value="Heat shock protein DnaJ, cysteine-rich domain"/>
    <property type="match status" value="1"/>
</dbReference>
<dbReference type="AlphaFoldDB" id="A0A1I7RS97"/>
<evidence type="ECO:0000256" key="3">
    <source>
        <dbReference type="ARBA" id="ARBA00022737"/>
    </source>
</evidence>
<dbReference type="InterPro" id="IPR018253">
    <property type="entry name" value="DnaJ_domain_CS"/>
</dbReference>
<keyword evidence="2 9" id="KW-0479">Metal-binding</keyword>
<dbReference type="GO" id="GO:0005524">
    <property type="term" value="F:ATP binding"/>
    <property type="evidence" value="ECO:0007669"/>
    <property type="project" value="InterPro"/>
</dbReference>
<dbReference type="PRINTS" id="PR00625">
    <property type="entry name" value="JDOMAIN"/>
</dbReference>
<dbReference type="EMBL" id="CAJFCV020000005">
    <property type="protein sequence ID" value="CAG9123102.1"/>
    <property type="molecule type" value="Genomic_DNA"/>
</dbReference>
<dbReference type="Proteomes" id="UP000659654">
    <property type="component" value="Unassembled WGS sequence"/>
</dbReference>
<evidence type="ECO:0000256" key="9">
    <source>
        <dbReference type="PROSITE-ProRule" id="PRU00546"/>
    </source>
</evidence>
<dbReference type="PROSITE" id="PS00636">
    <property type="entry name" value="DNAJ_1"/>
    <property type="match status" value="1"/>
</dbReference>
<dbReference type="InterPro" id="IPR044713">
    <property type="entry name" value="DNJA1/2-like"/>
</dbReference>
<keyword evidence="8" id="KW-0636">Prenylation</keyword>
<keyword evidence="15" id="KW-1185">Reference proteome</keyword>
<dbReference type="Pfam" id="PF00226">
    <property type="entry name" value="DnaJ"/>
    <property type="match status" value="1"/>
</dbReference>
<reference evidence="13" key="2">
    <citation type="submission" date="2020-09" db="EMBL/GenBank/DDBJ databases">
        <authorList>
            <person name="Kikuchi T."/>
        </authorList>
    </citation>
    <scope>NUCLEOTIDE SEQUENCE</scope>
    <source>
        <strain evidence="13">Ka4C1</strain>
    </source>
</reference>
<dbReference type="CDD" id="cd10747">
    <property type="entry name" value="DnaJ_C"/>
    <property type="match status" value="1"/>
</dbReference>
<dbReference type="Proteomes" id="UP000582659">
    <property type="component" value="Unassembled WGS sequence"/>
</dbReference>
<evidence type="ECO:0000256" key="7">
    <source>
        <dbReference type="ARBA" id="ARBA00023288"/>
    </source>
</evidence>
<dbReference type="GO" id="GO:0030544">
    <property type="term" value="F:Hsp70 protein binding"/>
    <property type="evidence" value="ECO:0007669"/>
    <property type="project" value="InterPro"/>
</dbReference>
<gene>
    <name evidence="13" type="ORF">BXYJ_LOCUS11846</name>
</gene>
<dbReference type="InterPro" id="IPR008971">
    <property type="entry name" value="HSP40/DnaJ_pept-bd"/>
</dbReference>
<dbReference type="Pfam" id="PF01556">
    <property type="entry name" value="DnaJ_C"/>
    <property type="match status" value="1"/>
</dbReference>
<dbReference type="InterPro" id="IPR001623">
    <property type="entry name" value="DnaJ_domain"/>
</dbReference>
<evidence type="ECO:0000256" key="4">
    <source>
        <dbReference type="ARBA" id="ARBA00022771"/>
    </source>
</evidence>
<dbReference type="GO" id="GO:0051082">
    <property type="term" value="F:unfolded protein binding"/>
    <property type="evidence" value="ECO:0007669"/>
    <property type="project" value="InterPro"/>
</dbReference>
<dbReference type="SMR" id="A0A1I7RS97"/>
<dbReference type="CDD" id="cd06257">
    <property type="entry name" value="DnaJ"/>
    <property type="match status" value="1"/>
</dbReference>
<dbReference type="PROSITE" id="PS50076">
    <property type="entry name" value="DNAJ_2"/>
    <property type="match status" value="1"/>
</dbReference>
<feature type="domain" description="J" evidence="11">
    <location>
        <begin position="18"/>
        <end position="80"/>
    </location>
</feature>
<dbReference type="FunFam" id="2.60.260.20:FF:000003">
    <property type="entry name" value="DnaJ subfamily A member 2"/>
    <property type="match status" value="1"/>
</dbReference>
<feature type="region of interest" description="Disordered" evidence="10">
    <location>
        <begin position="391"/>
        <end position="426"/>
    </location>
</feature>
<dbReference type="Gene3D" id="1.10.287.110">
    <property type="entry name" value="DnaJ domain"/>
    <property type="match status" value="1"/>
</dbReference>
<evidence type="ECO:0000256" key="1">
    <source>
        <dbReference type="ARBA" id="ARBA00022481"/>
    </source>
</evidence>
<dbReference type="Pfam" id="PF00684">
    <property type="entry name" value="DnaJ_CXXCXGXG"/>
    <property type="match status" value="1"/>
</dbReference>
<dbReference type="SUPFAM" id="SSF46565">
    <property type="entry name" value="Chaperone J-domain"/>
    <property type="match status" value="1"/>
</dbReference>